<dbReference type="EMBL" id="CAADJA010000002">
    <property type="protein sequence ID" value="VFS53242.1"/>
    <property type="molecule type" value="Genomic_DNA"/>
</dbReference>
<dbReference type="NCBIfam" id="NF008299">
    <property type="entry name" value="PRK11087.1"/>
    <property type="match status" value="1"/>
</dbReference>
<evidence type="ECO:0000256" key="1">
    <source>
        <dbReference type="SAM" id="SignalP"/>
    </source>
</evidence>
<dbReference type="PANTHER" id="PTHR34387">
    <property type="entry name" value="SLR1258 PROTEIN"/>
    <property type="match status" value="1"/>
</dbReference>
<accession>A0A2C6DTY2</accession>
<evidence type="ECO:0000313" key="5">
    <source>
        <dbReference type="Proteomes" id="UP000373449"/>
    </source>
</evidence>
<dbReference type="Gene3D" id="3.30.110.170">
    <property type="entry name" value="Protein of unknown function (DUF541), domain 1"/>
    <property type="match status" value="1"/>
</dbReference>
<dbReference type="Pfam" id="PF04402">
    <property type="entry name" value="SIMPL"/>
    <property type="match status" value="1"/>
</dbReference>
<organism evidence="2 4">
    <name type="scientific">Budvicia aquatica</name>
    <dbReference type="NCBI Taxonomy" id="82979"/>
    <lineage>
        <taxon>Bacteria</taxon>
        <taxon>Pseudomonadati</taxon>
        <taxon>Pseudomonadota</taxon>
        <taxon>Gammaproteobacteria</taxon>
        <taxon>Enterobacterales</taxon>
        <taxon>Budviciaceae</taxon>
        <taxon>Budvicia</taxon>
    </lineage>
</organism>
<reference evidence="2" key="1">
    <citation type="submission" date="2017-09" db="EMBL/GenBank/DDBJ databases">
        <title>FDA dAtabase for Regulatory Grade micrObial Sequences (FDA-ARGOS): Supporting development and validation of Infectious Disease Dx tests.</title>
        <authorList>
            <person name="Minogue T."/>
            <person name="Wolcott M."/>
            <person name="Wasieloski L."/>
            <person name="Aguilar W."/>
            <person name="Moore D."/>
            <person name="Tallon L.J."/>
            <person name="Sadzewicz L."/>
            <person name="Ott S."/>
            <person name="Zhao X."/>
            <person name="Nagaraj S."/>
            <person name="Vavikolanu K."/>
            <person name="Aluvathingal J."/>
            <person name="Nadendla S."/>
            <person name="Sichtig H."/>
        </authorList>
    </citation>
    <scope>NUCLEOTIDE SEQUENCE</scope>
    <source>
        <strain evidence="2">FDAARGOS_387</strain>
    </source>
</reference>
<dbReference type="OrthoDB" id="5985609at2"/>
<dbReference type="EMBL" id="PDDX01000001">
    <property type="protein sequence ID" value="PHI32163.1"/>
    <property type="molecule type" value="Genomic_DNA"/>
</dbReference>
<keyword evidence="1" id="KW-0732">Signal</keyword>
<dbReference type="Gene3D" id="3.30.70.2970">
    <property type="entry name" value="Protein of unknown function (DUF541), domain 2"/>
    <property type="match status" value="1"/>
</dbReference>
<dbReference type="InterPro" id="IPR007497">
    <property type="entry name" value="SIMPL/DUF541"/>
</dbReference>
<protein>
    <submittedName>
        <fullName evidence="3">26 kDa periplasmic immunogenic protein</fullName>
    </submittedName>
    <submittedName>
        <fullName evidence="2">Oxidative stress defense protein</fullName>
    </submittedName>
</protein>
<dbReference type="Proteomes" id="UP000224974">
    <property type="component" value="Unassembled WGS sequence"/>
</dbReference>
<dbReference type="STRING" id="1111728.GCA_000427805_02146"/>
<sequence>MKLKTLAMAAMVAMLPLAVQAAELPEGPHIVTTGTGSIDVAPDMATLLIEVSVTNKEASVAKKKNDERVAKYMDFLEKNGIAKADIAAANIQTRLDYSYNSGVSSSKADKEYVAIRQVKVTVRDLDKLNTLLDGALSSGLNEIRDITLGVAKDEAFRAEARKKAVDSAVTQAKDLAKDFGVTLGPVFSIRYRAPSSSPAPMLRSYKADSVSSTSAKETYQQESISFNDQVDVVFDIKP</sequence>
<dbReference type="InterPro" id="IPR052022">
    <property type="entry name" value="26kDa_periplasmic_antigen"/>
</dbReference>
<feature type="chain" id="PRO_5036036656" evidence="1">
    <location>
        <begin position="22"/>
        <end position="238"/>
    </location>
</feature>
<dbReference type="RefSeq" id="WP_029094866.1">
    <property type="nucleotide sequence ID" value="NZ_CAADJA010000002.1"/>
</dbReference>
<evidence type="ECO:0000313" key="3">
    <source>
        <dbReference type="EMBL" id="VFS53242.1"/>
    </source>
</evidence>
<proteinExistence type="predicted"/>
<dbReference type="GO" id="GO:0006974">
    <property type="term" value="P:DNA damage response"/>
    <property type="evidence" value="ECO:0007669"/>
    <property type="project" value="TreeGrafter"/>
</dbReference>
<dbReference type="PANTHER" id="PTHR34387:SF1">
    <property type="entry name" value="PERIPLASMIC IMMUNOGENIC PROTEIN"/>
    <property type="match status" value="1"/>
</dbReference>
<reference evidence="4" key="2">
    <citation type="submission" date="2017-09" db="EMBL/GenBank/DDBJ databases">
        <title>FDA dAtabase for Regulatory Grade micrObial Sequences (FDA-ARGOS): Supporting development and validation of Infectious Disease Dx tests.</title>
        <authorList>
            <person name="Minogue T."/>
            <person name="Wolcott M."/>
            <person name="Wasieloski L."/>
            <person name="Aguilar W."/>
            <person name="Moore D."/>
            <person name="Tallon L."/>
            <person name="Sadzewicz L."/>
            <person name="Ott S."/>
            <person name="Zhao X."/>
            <person name="Nagaraj S."/>
            <person name="Vavikolanu K."/>
            <person name="Aluvathingal J."/>
            <person name="Nadendla S."/>
            <person name="Sichtig H."/>
        </authorList>
    </citation>
    <scope>NUCLEOTIDE SEQUENCE [LARGE SCALE GENOMIC DNA]</scope>
    <source>
        <strain evidence="4">FDAARGOS_387</strain>
    </source>
</reference>
<reference evidence="3 5" key="3">
    <citation type="submission" date="2019-03" db="EMBL/GenBank/DDBJ databases">
        <authorList>
            <consortium name="Pathogen Informatics"/>
        </authorList>
    </citation>
    <scope>NUCLEOTIDE SEQUENCE [LARGE SCALE GENOMIC DNA]</scope>
    <source>
        <strain evidence="3 5">NCTC12282</strain>
    </source>
</reference>
<gene>
    <name evidence="2" type="ORF">CRN84_24000</name>
    <name evidence="3" type="ORF">NCTC12282_06391</name>
</gene>
<evidence type="ECO:0000313" key="2">
    <source>
        <dbReference type="EMBL" id="PHI32163.1"/>
    </source>
</evidence>
<evidence type="ECO:0000313" key="4">
    <source>
        <dbReference type="Proteomes" id="UP000224974"/>
    </source>
</evidence>
<name>A0A2C6DTY2_9GAMM</name>
<dbReference type="Proteomes" id="UP000373449">
    <property type="component" value="Unassembled WGS sequence"/>
</dbReference>
<dbReference type="AlphaFoldDB" id="A0A2C6DTY2"/>
<feature type="signal peptide" evidence="1">
    <location>
        <begin position="1"/>
        <end position="21"/>
    </location>
</feature>
<keyword evidence="4" id="KW-1185">Reference proteome</keyword>